<evidence type="ECO:0000256" key="4">
    <source>
        <dbReference type="ARBA" id="ARBA00022606"/>
    </source>
</evidence>
<dbReference type="CTD" id="192007"/>
<keyword evidence="2" id="KW-1003">Cell membrane</keyword>
<keyword evidence="11" id="KW-0325">Glycoprotein</keyword>
<evidence type="ECO:0000256" key="5">
    <source>
        <dbReference type="ARBA" id="ARBA00022692"/>
    </source>
</evidence>
<keyword evidence="12" id="KW-0966">Cell projection</keyword>
<feature type="transmembrane region" description="Helical" evidence="19">
    <location>
        <begin position="38"/>
        <end position="55"/>
    </location>
</feature>
<dbReference type="GO" id="GO:0007186">
    <property type="term" value="P:G protein-coupled receptor signaling pathway"/>
    <property type="evidence" value="ECO:0000318"/>
    <property type="project" value="GO_Central"/>
</dbReference>
<proteinExistence type="inferred from homology"/>
<keyword evidence="10 20" id="KW-0675">Receptor</keyword>
<comment type="subcellular location">
    <subcellularLocation>
        <location evidence="1">Cell projection</location>
        <location evidence="1">Cilium membrane</location>
        <topology evidence="1">Multi-pass membrane protein</topology>
    </subcellularLocation>
</comment>
<dbReference type="UCSC" id="C05E4.6">
    <property type="organism name" value="c. elegans"/>
</dbReference>
<evidence type="ECO:0000256" key="14">
    <source>
        <dbReference type="ARBA" id="ARBA00061678"/>
    </source>
</evidence>
<gene>
    <name evidence="20 22" type="primary">str-134</name>
    <name evidence="22" type="ORF">C05E4.6</name>
    <name evidence="20" type="ORF">CELE_C05E4.6</name>
</gene>
<evidence type="ECO:0000256" key="19">
    <source>
        <dbReference type="SAM" id="Phobius"/>
    </source>
</evidence>
<dbReference type="GO" id="GO:0042048">
    <property type="term" value="P:olfactory behavior"/>
    <property type="evidence" value="ECO:0000318"/>
    <property type="project" value="GO_Central"/>
</dbReference>
<dbReference type="GO" id="GO:0060170">
    <property type="term" value="C:ciliary membrane"/>
    <property type="evidence" value="ECO:0007669"/>
    <property type="project" value="UniProtKB-SubCell"/>
</dbReference>
<dbReference type="InParanoid" id="O17358"/>
<comment type="similarity">
    <text evidence="14">Belongs to the nematode receptor-like protein str family.</text>
</comment>
<evidence type="ECO:0000256" key="18">
    <source>
        <dbReference type="ARBA" id="ARBA00082489"/>
    </source>
</evidence>
<dbReference type="OrthoDB" id="10373245at2759"/>
<keyword evidence="7 19" id="KW-1133">Transmembrane helix</keyword>
<keyword evidence="9 19" id="KW-0472">Membrane</keyword>
<dbReference type="SUPFAM" id="SSF81321">
    <property type="entry name" value="Family A G protein-coupled receptor-like"/>
    <property type="match status" value="1"/>
</dbReference>
<dbReference type="InterPro" id="IPR019428">
    <property type="entry name" value="7TM_GPCR_serpentine_rcpt_Str"/>
</dbReference>
<evidence type="ECO:0000256" key="12">
    <source>
        <dbReference type="ARBA" id="ARBA00023273"/>
    </source>
</evidence>
<keyword evidence="4" id="KW-0716">Sensory transduction</keyword>
<dbReference type="GO" id="GO:0038022">
    <property type="term" value="F:G protein-coupled olfactory receptor activity"/>
    <property type="evidence" value="ECO:0000318"/>
    <property type="project" value="GO_Central"/>
</dbReference>
<keyword evidence="6" id="KW-0552">Olfaction</keyword>
<evidence type="ECO:0000256" key="15">
    <source>
        <dbReference type="ARBA" id="ARBA00064300"/>
    </source>
</evidence>
<reference evidence="20 21" key="1">
    <citation type="journal article" date="1998" name="Science">
        <title>Genome sequence of the nematode C. elegans: a platform for investigating biology.</title>
        <authorList>
            <consortium name="The C. elegans sequencing consortium"/>
            <person name="Sulson J.E."/>
            <person name="Waterston R."/>
        </authorList>
    </citation>
    <scope>NUCLEOTIDE SEQUENCE [LARGE SCALE GENOMIC DNA]</scope>
    <source>
        <strain evidence="20 21">Bristol N2</strain>
    </source>
</reference>
<feature type="transmembrane region" description="Helical" evidence="19">
    <location>
        <begin position="288"/>
        <end position="305"/>
    </location>
</feature>
<dbReference type="FunCoup" id="O17358">
    <property type="interactions" value="5"/>
</dbReference>
<comment type="subunit">
    <text evidence="15">Interacts with odr-4.</text>
</comment>
<dbReference type="GO" id="GO:0005886">
    <property type="term" value="C:plasma membrane"/>
    <property type="evidence" value="ECO:0000318"/>
    <property type="project" value="GO_Central"/>
</dbReference>
<dbReference type="HOGENOM" id="CLU_036335_2_1_1"/>
<dbReference type="GeneID" id="192007"/>
<evidence type="ECO:0000256" key="11">
    <source>
        <dbReference type="ARBA" id="ARBA00023180"/>
    </source>
</evidence>
<organism evidence="20 21">
    <name type="scientific">Caenorhabditis elegans</name>
    <dbReference type="NCBI Taxonomy" id="6239"/>
    <lineage>
        <taxon>Eukaryota</taxon>
        <taxon>Metazoa</taxon>
        <taxon>Ecdysozoa</taxon>
        <taxon>Nematoda</taxon>
        <taxon>Chromadorea</taxon>
        <taxon>Rhabditida</taxon>
        <taxon>Rhabditina</taxon>
        <taxon>Rhabditomorpha</taxon>
        <taxon>Rhabditoidea</taxon>
        <taxon>Rhabditidae</taxon>
        <taxon>Peloderinae</taxon>
        <taxon>Caenorhabditis</taxon>
    </lineage>
</organism>
<evidence type="ECO:0000256" key="1">
    <source>
        <dbReference type="ARBA" id="ARBA00004272"/>
    </source>
</evidence>
<evidence type="ECO:0000256" key="10">
    <source>
        <dbReference type="ARBA" id="ARBA00023170"/>
    </source>
</evidence>
<protein>
    <recommendedName>
        <fullName evidence="16">Serpentine receptor class r-10</fullName>
    </recommendedName>
    <alternativeName>
        <fullName evidence="17">Odorant response abnormal protein 10</fullName>
    </alternativeName>
    <alternativeName>
        <fullName evidence="18">Olfactory receptor 10</fullName>
    </alternativeName>
</protein>
<evidence type="ECO:0000313" key="20">
    <source>
        <dbReference type="EMBL" id="CCD63237.1"/>
    </source>
</evidence>
<dbReference type="PhylomeDB" id="O17358"/>
<dbReference type="STRING" id="6239.C05E4.6a.1"/>
<evidence type="ECO:0000256" key="16">
    <source>
        <dbReference type="ARBA" id="ARBA00067967"/>
    </source>
</evidence>
<dbReference type="RefSeq" id="NP_503312.1">
    <property type="nucleotide sequence ID" value="NM_070911.1"/>
</dbReference>
<evidence type="ECO:0000256" key="2">
    <source>
        <dbReference type="ARBA" id="ARBA00022475"/>
    </source>
</evidence>
<keyword evidence="8" id="KW-0969">Cilium</keyword>
<dbReference type="WormBase" id="C05E4.6a">
    <property type="protein sequence ID" value="CE25759"/>
    <property type="gene ID" value="WBGene00006182"/>
    <property type="gene designation" value="str-134"/>
</dbReference>
<evidence type="ECO:0000256" key="17">
    <source>
        <dbReference type="ARBA" id="ARBA00078653"/>
    </source>
</evidence>
<comment type="function">
    <text evidence="13">An odorant receptor which affects chemotaxis to the volatile odorant diacetyl. Specifies AWA neuronal cell fate via the odr-7 pathway.</text>
</comment>
<evidence type="ECO:0000313" key="21">
    <source>
        <dbReference type="Proteomes" id="UP000001940"/>
    </source>
</evidence>
<dbReference type="FunFam" id="1.20.1070.10:FF:000128">
    <property type="entry name" value="Seven TM Receptor"/>
    <property type="match status" value="1"/>
</dbReference>
<feature type="transmembrane region" description="Helical" evidence="19">
    <location>
        <begin position="84"/>
        <end position="109"/>
    </location>
</feature>
<dbReference type="EMBL" id="BX284605">
    <property type="protein sequence ID" value="CCD63237.1"/>
    <property type="molecule type" value="Genomic_DNA"/>
</dbReference>
<feature type="transmembrane region" description="Helical" evidence="19">
    <location>
        <begin position="6"/>
        <end position="26"/>
    </location>
</feature>
<keyword evidence="3" id="KW-0145">Chemotaxis</keyword>
<dbReference type="PaxDb" id="6239-C05E4.6"/>
<sequence>MYQVVHFVQYFGFFFSQFTNFILLYLLRAKAGKHLGPFRYLMITFSLYSVVYNYVDIITHPLVLIEKQVFVVINHGPFRYTPGFGYVLVCIFGASFGLCISLLCTQYMFRYIVICHQKYLHLIEGKRLALLFLFPTTISITWFTFCYFGLTITSEKREALRIPFQENYGEDSDVLMFAAGQYWIFGANGEKIWCLRDCFATLGLVGLMGICCFVIIFCGLKTFRKMIEVQGSMSKQTAALNKQLFLTLTLQTLLPFILMYGPVGLIFFAPLFEWNLQLFVSSAGATTAIYPAFEPLIVIFCISLFRNAVFPCTRSKVTTSSGAFSSAL</sequence>
<keyword evidence="21" id="KW-1185">Reference proteome</keyword>
<evidence type="ECO:0000256" key="7">
    <source>
        <dbReference type="ARBA" id="ARBA00022989"/>
    </source>
</evidence>
<keyword evidence="5 19" id="KW-0812">Transmembrane</keyword>
<dbReference type="PANTHER" id="PTHR22943">
    <property type="entry name" value="7-TRANSMEMBRANE DOMAIN RECEPTOR C.ELEGANS"/>
    <property type="match status" value="1"/>
</dbReference>
<dbReference type="AGR" id="WB:WBGene00006182"/>
<evidence type="ECO:0000256" key="6">
    <source>
        <dbReference type="ARBA" id="ARBA00022725"/>
    </source>
</evidence>
<evidence type="ECO:0000256" key="13">
    <source>
        <dbReference type="ARBA" id="ARBA00054965"/>
    </source>
</evidence>
<name>O17358_CAEEL</name>
<dbReference type="PIR" id="E88939">
    <property type="entry name" value="E88939"/>
</dbReference>
<evidence type="ECO:0000256" key="8">
    <source>
        <dbReference type="ARBA" id="ARBA00023069"/>
    </source>
</evidence>
<dbReference type="SMR" id="O17358"/>
<dbReference type="AlphaFoldDB" id="O17358"/>
<dbReference type="eggNOG" id="ENOG502R3ZM">
    <property type="taxonomic scope" value="Eukaryota"/>
</dbReference>
<dbReference type="GO" id="GO:0006935">
    <property type="term" value="P:chemotaxis"/>
    <property type="evidence" value="ECO:0007669"/>
    <property type="project" value="UniProtKB-KW"/>
</dbReference>
<feature type="transmembrane region" description="Helical" evidence="19">
    <location>
        <begin position="130"/>
        <end position="150"/>
    </location>
</feature>
<evidence type="ECO:0000313" key="22">
    <source>
        <dbReference type="WormBase" id="C05E4.6a"/>
    </source>
</evidence>
<evidence type="ECO:0000256" key="9">
    <source>
        <dbReference type="ARBA" id="ARBA00023136"/>
    </source>
</evidence>
<feature type="transmembrane region" description="Helical" evidence="19">
    <location>
        <begin position="199"/>
        <end position="223"/>
    </location>
</feature>
<dbReference type="PANTHER" id="PTHR22943:SF50">
    <property type="entry name" value="SEVEN TM RECEPTOR"/>
    <property type="match status" value="1"/>
</dbReference>
<dbReference type="OMA" id="NHGPLRY"/>
<feature type="transmembrane region" description="Helical" evidence="19">
    <location>
        <begin position="244"/>
        <end position="268"/>
    </location>
</feature>
<accession>O17358</accession>
<dbReference type="Pfam" id="PF10326">
    <property type="entry name" value="7TM_GPCR_Str"/>
    <property type="match status" value="1"/>
</dbReference>
<evidence type="ECO:0000256" key="3">
    <source>
        <dbReference type="ARBA" id="ARBA00022500"/>
    </source>
</evidence>
<dbReference type="Proteomes" id="UP000001940">
    <property type="component" value="Chromosome V"/>
</dbReference>